<dbReference type="SMART" id="SM00749">
    <property type="entry name" value="BON"/>
    <property type="match status" value="1"/>
</dbReference>
<evidence type="ECO:0000256" key="1">
    <source>
        <dbReference type="ARBA" id="ARBA00022737"/>
    </source>
</evidence>
<feature type="domain" description="CBS" evidence="4">
    <location>
        <begin position="8"/>
        <end position="67"/>
    </location>
</feature>
<keyword evidence="2" id="KW-0129">CBS domain</keyword>
<dbReference type="Pfam" id="PF04972">
    <property type="entry name" value="BON"/>
    <property type="match status" value="1"/>
</dbReference>
<dbReference type="InterPro" id="IPR007055">
    <property type="entry name" value="BON_dom"/>
</dbReference>
<dbReference type="AlphaFoldDB" id="A0A370H4Z7"/>
<dbReference type="InterPro" id="IPR017080">
    <property type="entry name" value="UCP036990_CBS_BON"/>
</dbReference>
<dbReference type="PROSITE" id="PS50914">
    <property type="entry name" value="BON"/>
    <property type="match status" value="1"/>
</dbReference>
<dbReference type="CDD" id="cd04586">
    <property type="entry name" value="CBS_pair_BON_assoc"/>
    <property type="match status" value="1"/>
</dbReference>
<evidence type="ECO:0000259" key="3">
    <source>
        <dbReference type="PROSITE" id="PS50914"/>
    </source>
</evidence>
<evidence type="ECO:0000313" key="5">
    <source>
        <dbReference type="EMBL" id="RDI51386.1"/>
    </source>
</evidence>
<evidence type="ECO:0000256" key="2">
    <source>
        <dbReference type="PROSITE-ProRule" id="PRU00703"/>
    </source>
</evidence>
<dbReference type="OrthoDB" id="9783590at2"/>
<dbReference type="InterPro" id="IPR046342">
    <property type="entry name" value="CBS_dom_sf"/>
</dbReference>
<protein>
    <submittedName>
        <fullName evidence="5">BON domain-containing protein</fullName>
    </submittedName>
</protein>
<dbReference type="RefSeq" id="WP_114773194.1">
    <property type="nucleotide sequence ID" value="NZ_QQBB01000018.1"/>
</dbReference>
<feature type="domain" description="CBS" evidence="4">
    <location>
        <begin position="95"/>
        <end position="153"/>
    </location>
</feature>
<dbReference type="Proteomes" id="UP000254925">
    <property type="component" value="Unassembled WGS sequence"/>
</dbReference>
<comment type="caution">
    <text evidence="5">The sequence shown here is derived from an EMBL/GenBank/DDBJ whole genome shotgun (WGS) entry which is preliminary data.</text>
</comment>
<feature type="domain" description="BON" evidence="3">
    <location>
        <begin position="156"/>
        <end position="224"/>
    </location>
</feature>
<dbReference type="Pfam" id="PF00571">
    <property type="entry name" value="CBS"/>
    <property type="match status" value="2"/>
</dbReference>
<name>A0A370H4Z7_9HYPH</name>
<keyword evidence="6" id="KW-1185">Reference proteome</keyword>
<dbReference type="InterPro" id="IPR014004">
    <property type="entry name" value="Transpt-assoc_nodulatn_dom_bac"/>
</dbReference>
<dbReference type="Gene3D" id="3.10.580.10">
    <property type="entry name" value="CBS-domain"/>
    <property type="match status" value="1"/>
</dbReference>
<sequence length="230" mass="25332">MLTAADVMTRAVVTVRPKTSIHEIAKLLCDHHISGVPVVDDEEQLLGIVSEGDLIGHAQLVGEQRRSWWQTFLNGPTVLAQHYAKSHGRIASDVMTKEVVTVVETTSVADTARALEQHRIKRVPVLRDGKLVGIVTRSNLLQVLATTDVSKPMNVADCIIRERLNEELEGQPWAYLLSKNIVVEDGVVHLFGIVQSDEERQAIRLAAENQAGVKAVEDHLSIVPPASYVF</sequence>
<proteinExistence type="predicted"/>
<evidence type="ECO:0000259" key="4">
    <source>
        <dbReference type="PROSITE" id="PS51371"/>
    </source>
</evidence>
<dbReference type="PIRSF" id="PIRSF036990">
    <property type="entry name" value="UCP036990_CBS_BON"/>
    <property type="match status" value="1"/>
</dbReference>
<gene>
    <name evidence="5" type="ORF">DES45_11842</name>
</gene>
<dbReference type="SMART" id="SM00116">
    <property type="entry name" value="CBS"/>
    <property type="match status" value="2"/>
</dbReference>
<organism evidence="5 6">
    <name type="scientific">Microvirga subterranea</name>
    <dbReference type="NCBI Taxonomy" id="186651"/>
    <lineage>
        <taxon>Bacteria</taxon>
        <taxon>Pseudomonadati</taxon>
        <taxon>Pseudomonadota</taxon>
        <taxon>Alphaproteobacteria</taxon>
        <taxon>Hyphomicrobiales</taxon>
        <taxon>Methylobacteriaceae</taxon>
        <taxon>Microvirga</taxon>
    </lineage>
</organism>
<dbReference type="InterPro" id="IPR051462">
    <property type="entry name" value="CBS_domain-containing"/>
</dbReference>
<dbReference type="Gene3D" id="3.30.1340.30">
    <property type="match status" value="1"/>
</dbReference>
<evidence type="ECO:0000313" key="6">
    <source>
        <dbReference type="Proteomes" id="UP000254925"/>
    </source>
</evidence>
<dbReference type="InterPro" id="IPR000644">
    <property type="entry name" value="CBS_dom"/>
</dbReference>
<dbReference type="EMBL" id="QQBB01000018">
    <property type="protein sequence ID" value="RDI51386.1"/>
    <property type="molecule type" value="Genomic_DNA"/>
</dbReference>
<dbReference type="PANTHER" id="PTHR48108">
    <property type="entry name" value="CBS DOMAIN-CONTAINING PROTEIN CBSX2, CHLOROPLASTIC"/>
    <property type="match status" value="1"/>
</dbReference>
<dbReference type="PROSITE" id="PS51371">
    <property type="entry name" value="CBS"/>
    <property type="match status" value="2"/>
</dbReference>
<accession>A0A370H4Z7</accession>
<reference evidence="5 6" key="1">
    <citation type="submission" date="2018-07" db="EMBL/GenBank/DDBJ databases">
        <title>Genomic Encyclopedia of Type Strains, Phase IV (KMG-IV): sequencing the most valuable type-strain genomes for metagenomic binning, comparative biology and taxonomic classification.</title>
        <authorList>
            <person name="Goeker M."/>
        </authorList>
    </citation>
    <scope>NUCLEOTIDE SEQUENCE [LARGE SCALE GENOMIC DNA]</scope>
    <source>
        <strain evidence="5 6">DSM 14364</strain>
    </source>
</reference>
<dbReference type="PANTHER" id="PTHR48108:SF26">
    <property type="entry name" value="CBS DOMAIN-CONTAINING PROTEIN DDB_G0289609"/>
    <property type="match status" value="1"/>
</dbReference>
<dbReference type="SUPFAM" id="SSF54631">
    <property type="entry name" value="CBS-domain pair"/>
    <property type="match status" value="1"/>
</dbReference>
<keyword evidence="1" id="KW-0677">Repeat</keyword>